<dbReference type="InterPro" id="IPR039866">
    <property type="entry name" value="CPQ"/>
</dbReference>
<evidence type="ECO:0000256" key="1">
    <source>
        <dbReference type="ARBA" id="ARBA00004240"/>
    </source>
</evidence>
<evidence type="ECO:0000313" key="22">
    <source>
        <dbReference type="EMBL" id="KDA53866.1"/>
    </source>
</evidence>
<protein>
    <recommendedName>
        <fullName evidence="5">Carboxypeptidase Q</fullName>
    </recommendedName>
    <alternativeName>
        <fullName evidence="20">Plasma glutamate carboxypeptidase</fullName>
    </alternativeName>
</protein>
<evidence type="ECO:0000256" key="9">
    <source>
        <dbReference type="ARBA" id="ARBA00022723"/>
    </source>
</evidence>
<dbReference type="InterPro" id="IPR007484">
    <property type="entry name" value="Peptidase_M28"/>
</dbReference>
<organism evidence="22 23">
    <name type="scientific">Thermoanaerobaculum aquaticum</name>
    <dbReference type="NCBI Taxonomy" id="1312852"/>
    <lineage>
        <taxon>Bacteria</taxon>
        <taxon>Pseudomonadati</taxon>
        <taxon>Acidobacteriota</taxon>
        <taxon>Thermoanaerobaculia</taxon>
        <taxon>Thermoanaerobaculales</taxon>
        <taxon>Thermoanaerobaculaceae</taxon>
        <taxon>Thermoanaerobaculum</taxon>
    </lineage>
</organism>
<proteinExistence type="predicted"/>
<evidence type="ECO:0000256" key="6">
    <source>
        <dbReference type="ARBA" id="ARBA00022525"/>
    </source>
</evidence>
<dbReference type="STRING" id="1312852.EG19_02515"/>
<reference evidence="22 23" key="1">
    <citation type="submission" date="2014-04" db="EMBL/GenBank/DDBJ databases">
        <title>The Genome Sequence of Thermoanaerobaculum aquaticum MP-01, The First Cultivated Group 23 Acidobacterium.</title>
        <authorList>
            <person name="Stamps B.W."/>
            <person name="Losey N.A."/>
            <person name="Lawson P.A."/>
            <person name="Stevenson B.S."/>
        </authorList>
    </citation>
    <scope>NUCLEOTIDE SEQUENCE [LARGE SCALE GENOMIC DNA]</scope>
    <source>
        <strain evidence="22 23">MP-01</strain>
    </source>
</reference>
<keyword evidence="7" id="KW-0121">Carboxypeptidase</keyword>
<evidence type="ECO:0000313" key="23">
    <source>
        <dbReference type="Proteomes" id="UP000027284"/>
    </source>
</evidence>
<keyword evidence="16" id="KW-0865">Zymogen</keyword>
<dbReference type="AlphaFoldDB" id="A0A062Y0I1"/>
<dbReference type="Gene3D" id="3.50.30.30">
    <property type="match status" value="1"/>
</dbReference>
<name>A0A062Y0I1_9BACT</name>
<dbReference type="GO" id="GO:0005764">
    <property type="term" value="C:lysosome"/>
    <property type="evidence" value="ECO:0007669"/>
    <property type="project" value="UniProtKB-SubCell"/>
</dbReference>
<evidence type="ECO:0000256" key="15">
    <source>
        <dbReference type="ARBA" id="ARBA00023049"/>
    </source>
</evidence>
<dbReference type="SUPFAM" id="SSF53187">
    <property type="entry name" value="Zn-dependent exopeptidases"/>
    <property type="match status" value="1"/>
</dbReference>
<comment type="subunit">
    <text evidence="19">Homodimer. The monomeric form is inactive while the homodimer is active.</text>
</comment>
<evidence type="ECO:0000256" key="19">
    <source>
        <dbReference type="ARBA" id="ARBA00025833"/>
    </source>
</evidence>
<evidence type="ECO:0000256" key="8">
    <source>
        <dbReference type="ARBA" id="ARBA00022670"/>
    </source>
</evidence>
<dbReference type="PANTHER" id="PTHR12053:SF3">
    <property type="entry name" value="CARBOXYPEPTIDASE Q"/>
    <property type="match status" value="1"/>
</dbReference>
<evidence type="ECO:0000256" key="13">
    <source>
        <dbReference type="ARBA" id="ARBA00022833"/>
    </source>
</evidence>
<dbReference type="GO" id="GO:0046872">
    <property type="term" value="F:metal ion binding"/>
    <property type="evidence" value="ECO:0007669"/>
    <property type="project" value="UniProtKB-KW"/>
</dbReference>
<keyword evidence="6" id="KW-0964">Secreted</keyword>
<dbReference type="Gene3D" id="3.40.630.10">
    <property type="entry name" value="Zn peptidases"/>
    <property type="match status" value="1"/>
</dbReference>
<evidence type="ECO:0000259" key="21">
    <source>
        <dbReference type="Pfam" id="PF04389"/>
    </source>
</evidence>
<keyword evidence="23" id="KW-1185">Reference proteome</keyword>
<evidence type="ECO:0000256" key="7">
    <source>
        <dbReference type="ARBA" id="ARBA00022645"/>
    </source>
</evidence>
<dbReference type="GO" id="GO:0004180">
    <property type="term" value="F:carboxypeptidase activity"/>
    <property type="evidence" value="ECO:0007669"/>
    <property type="project" value="UniProtKB-KW"/>
</dbReference>
<dbReference type="EMBL" id="JMFG01000016">
    <property type="protein sequence ID" value="KDA53866.1"/>
    <property type="molecule type" value="Genomic_DNA"/>
</dbReference>
<keyword evidence="8" id="KW-0645">Protease</keyword>
<evidence type="ECO:0000256" key="2">
    <source>
        <dbReference type="ARBA" id="ARBA00004371"/>
    </source>
</evidence>
<evidence type="ECO:0000256" key="4">
    <source>
        <dbReference type="ARBA" id="ARBA00004613"/>
    </source>
</evidence>
<dbReference type="GO" id="GO:0006508">
    <property type="term" value="P:proteolysis"/>
    <property type="evidence" value="ECO:0007669"/>
    <property type="project" value="UniProtKB-KW"/>
</dbReference>
<evidence type="ECO:0000256" key="14">
    <source>
        <dbReference type="ARBA" id="ARBA00023034"/>
    </source>
</evidence>
<evidence type="ECO:0000256" key="20">
    <source>
        <dbReference type="ARBA" id="ARBA00033328"/>
    </source>
</evidence>
<evidence type="ECO:0000256" key="17">
    <source>
        <dbReference type="ARBA" id="ARBA00023180"/>
    </source>
</evidence>
<dbReference type="Pfam" id="PF04389">
    <property type="entry name" value="Peptidase_M28"/>
    <property type="match status" value="1"/>
</dbReference>
<dbReference type="Proteomes" id="UP000027284">
    <property type="component" value="Unassembled WGS sequence"/>
</dbReference>
<keyword evidence="12" id="KW-0256">Endoplasmic reticulum</keyword>
<accession>A0A062Y0I1</accession>
<dbReference type="GO" id="GO:0005576">
    <property type="term" value="C:extracellular region"/>
    <property type="evidence" value="ECO:0007669"/>
    <property type="project" value="UniProtKB-SubCell"/>
</dbReference>
<evidence type="ECO:0000256" key="12">
    <source>
        <dbReference type="ARBA" id="ARBA00022824"/>
    </source>
</evidence>
<keyword evidence="13" id="KW-0862">Zinc</keyword>
<feature type="domain" description="Peptidase M28" evidence="21">
    <location>
        <begin position="284"/>
        <end position="501"/>
    </location>
</feature>
<keyword evidence="18" id="KW-0458">Lysosome</keyword>
<keyword evidence="9" id="KW-0479">Metal-binding</keyword>
<keyword evidence="14" id="KW-0333">Golgi apparatus</keyword>
<evidence type="ECO:0000256" key="16">
    <source>
        <dbReference type="ARBA" id="ARBA00023145"/>
    </source>
</evidence>
<keyword evidence="17" id="KW-0325">Glycoprotein</keyword>
<evidence type="ECO:0000256" key="3">
    <source>
        <dbReference type="ARBA" id="ARBA00004555"/>
    </source>
</evidence>
<keyword evidence="10" id="KW-0732">Signal</keyword>
<evidence type="ECO:0000256" key="10">
    <source>
        <dbReference type="ARBA" id="ARBA00022729"/>
    </source>
</evidence>
<comment type="subcellular location">
    <subcellularLocation>
        <location evidence="1">Endoplasmic reticulum</location>
    </subcellularLocation>
    <subcellularLocation>
        <location evidence="3">Golgi apparatus</location>
    </subcellularLocation>
    <subcellularLocation>
        <location evidence="2">Lysosome</location>
    </subcellularLocation>
    <subcellularLocation>
        <location evidence="4">Secreted</location>
    </subcellularLocation>
</comment>
<keyword evidence="15" id="KW-0482">Metalloprotease</keyword>
<evidence type="ECO:0000256" key="5">
    <source>
        <dbReference type="ARBA" id="ARBA00014116"/>
    </source>
</evidence>
<gene>
    <name evidence="22" type="ORF">EG19_02515</name>
</gene>
<evidence type="ECO:0000256" key="18">
    <source>
        <dbReference type="ARBA" id="ARBA00023228"/>
    </source>
</evidence>
<dbReference type="GO" id="GO:0070573">
    <property type="term" value="F:metallodipeptidase activity"/>
    <property type="evidence" value="ECO:0007669"/>
    <property type="project" value="InterPro"/>
</dbReference>
<sequence>MRKLLLVVGVVAGVASAQERVDWETVGRIRLEATRNSQVMETVQIMTDLLGPRLTNSPNMRRAELWAKETLEKWGLANVHLEGFEFGRGWTFSRCAVEMTKPTEAVLIAFPEAWSPGTNGRKLGEVVRVSLESEADLEQQKGKLAGKIVLLSKAADIKPPEEPLFKRYKEEDLEELEQFPIRPPRDEEWRRQARKEWTFGRKRAEFLMAEGVIATVEVSSRDGGPVRVMGTPAYRIGFPEGVPALVMAAEHYNRLVRLVEKGEKVELAVEVDARFLDGDTKAYNVIAEIPGTDLKDQVVMAGAHFDSWHTGTGATDNAASCAVVMEAARILKSLGIKPRRTIRIALWNSEEQGLNGSRAYVCQHFACWEPQEKPKDDLPESLQEGERRLVRKKDFEKLAAYFNLDFGAGAIRGIYTQENLAVKPIFSAWLAAVEDLGAKTVAVRAVGGTDHLSFDRVGLPGFQFIQDGLDYMTRTHHTHLDTYDRLQREDLVKNSAILATFLYQAAMRDEPLPRKPIPSPSTSPR</sequence>
<evidence type="ECO:0000256" key="11">
    <source>
        <dbReference type="ARBA" id="ARBA00022801"/>
    </source>
</evidence>
<keyword evidence="11" id="KW-0378">Hydrolase</keyword>
<dbReference type="PANTHER" id="PTHR12053">
    <property type="entry name" value="PROTEASE FAMILY M28 PLASMA GLUTAMATE CARBOXYPEPTIDASE-RELATED"/>
    <property type="match status" value="1"/>
</dbReference>
<dbReference type="OrthoDB" id="9769665at2"/>
<comment type="caution">
    <text evidence="22">The sequence shown here is derived from an EMBL/GenBank/DDBJ whole genome shotgun (WGS) entry which is preliminary data.</text>
</comment>